<dbReference type="InterPro" id="IPR001296">
    <property type="entry name" value="Glyco_trans_1"/>
</dbReference>
<dbReference type="Pfam" id="PF00534">
    <property type="entry name" value="Glycos_transf_1"/>
    <property type="match status" value="1"/>
</dbReference>
<gene>
    <name evidence="2" type="ORF">NEF87_004260</name>
</gene>
<keyword evidence="2" id="KW-0328">Glycosyltransferase</keyword>
<dbReference type="PANTHER" id="PTHR12526">
    <property type="entry name" value="GLYCOSYLTRANSFERASE"/>
    <property type="match status" value="1"/>
</dbReference>
<dbReference type="SUPFAM" id="SSF53756">
    <property type="entry name" value="UDP-Glycosyltransferase/glycogen phosphorylase"/>
    <property type="match status" value="1"/>
</dbReference>
<name>A0ABY6HX25_9ARCH</name>
<protein>
    <submittedName>
        <fullName evidence="2">D-inositol-3-phosphate glycosyltransferase</fullName>
        <ecNumber evidence="2">2.4.1.250</ecNumber>
    </submittedName>
</protein>
<evidence type="ECO:0000313" key="3">
    <source>
        <dbReference type="Proteomes" id="UP001208689"/>
    </source>
</evidence>
<dbReference type="GO" id="GO:0102710">
    <property type="term" value="F:D-inositol-3-phosphate glycosyltransferase activity"/>
    <property type="evidence" value="ECO:0007669"/>
    <property type="project" value="UniProtKB-EC"/>
</dbReference>
<evidence type="ECO:0000259" key="1">
    <source>
        <dbReference type="Pfam" id="PF00534"/>
    </source>
</evidence>
<organism evidence="2 3">
    <name type="scientific">Candidatus Lokiarchaeum ossiferum</name>
    <dbReference type="NCBI Taxonomy" id="2951803"/>
    <lineage>
        <taxon>Archaea</taxon>
        <taxon>Promethearchaeati</taxon>
        <taxon>Promethearchaeota</taxon>
        <taxon>Promethearchaeia</taxon>
        <taxon>Promethearchaeales</taxon>
        <taxon>Promethearchaeaceae</taxon>
        <taxon>Candidatus Lokiarchaeum</taxon>
    </lineage>
</organism>
<proteinExistence type="predicted"/>
<evidence type="ECO:0000313" key="2">
    <source>
        <dbReference type="EMBL" id="UYP47975.1"/>
    </source>
</evidence>
<dbReference type="EMBL" id="CP104013">
    <property type="protein sequence ID" value="UYP47975.1"/>
    <property type="molecule type" value="Genomic_DNA"/>
</dbReference>
<accession>A0ABY6HX25</accession>
<keyword evidence="3" id="KW-1185">Reference proteome</keyword>
<reference evidence="2" key="1">
    <citation type="submission" date="2022-09" db="EMBL/GenBank/DDBJ databases">
        <title>Actin cytoskeleton and complex cell architecture in an #Asgard archaeon.</title>
        <authorList>
            <person name="Ponce Toledo R.I."/>
            <person name="Schleper C."/>
            <person name="Rodrigues Oliveira T."/>
            <person name="Wollweber F."/>
            <person name="Xu J."/>
            <person name="Rittmann S."/>
            <person name="Klingl A."/>
            <person name="Pilhofer M."/>
        </authorList>
    </citation>
    <scope>NUCLEOTIDE SEQUENCE</scope>
    <source>
        <strain evidence="2">B-35</strain>
    </source>
</reference>
<dbReference type="CDD" id="cd03801">
    <property type="entry name" value="GT4_PimA-like"/>
    <property type="match status" value="1"/>
</dbReference>
<feature type="domain" description="Glycosyl transferase family 1" evidence="1">
    <location>
        <begin position="209"/>
        <end position="365"/>
    </location>
</feature>
<dbReference type="EC" id="2.4.1.250" evidence="2"/>
<dbReference type="Gene3D" id="3.40.50.2000">
    <property type="entry name" value="Glycogen Phosphorylase B"/>
    <property type="match status" value="2"/>
</dbReference>
<dbReference type="Proteomes" id="UP001208689">
    <property type="component" value="Chromosome"/>
</dbReference>
<sequence length="391" mass="45138">MAKIVILSGDFPPHSKGTGKSAYRLAKYLNLKYKHEISIITGDRMHSFNISPVREILLPFFKKDYVEIGSKWKIYRMQVPKVPLFQNLVHSIKISKYLRTEKPDYIFIISPAIYYSPKNIPYSIKNGGCNYIAKISNNSLDSPYQFYFKLFYFLIYFLEKRLFQKAEKIISVSKFESLVVSKYYNIENTKSTHSPNGIEKMDENPPILSRKGIKSILFVGSLTELKGSEILINAFHEISQKHIDLTFNIVGDGPLYHSILKYIKENNITRIKCRGYLPSKEIVKYYRQADLIIIPSLYDGCPNVLLEAFGFNIPVIGSNVGGIKELIVHEKTGVLIKPGNSCEIVYAVNYLLQNEGIYEKIKSNILKKKKEMTWFERIDIFQNIIEESESF</sequence>
<keyword evidence="2" id="KW-0808">Transferase</keyword>